<organism evidence="2 3">
    <name type="scientific">Eragrostis curvula</name>
    <name type="common">weeping love grass</name>
    <dbReference type="NCBI Taxonomy" id="38414"/>
    <lineage>
        <taxon>Eukaryota</taxon>
        <taxon>Viridiplantae</taxon>
        <taxon>Streptophyta</taxon>
        <taxon>Embryophyta</taxon>
        <taxon>Tracheophyta</taxon>
        <taxon>Spermatophyta</taxon>
        <taxon>Magnoliopsida</taxon>
        <taxon>Liliopsida</taxon>
        <taxon>Poales</taxon>
        <taxon>Poaceae</taxon>
        <taxon>PACMAD clade</taxon>
        <taxon>Chloridoideae</taxon>
        <taxon>Eragrostideae</taxon>
        <taxon>Eragrostidinae</taxon>
        <taxon>Eragrostis</taxon>
    </lineage>
</organism>
<comment type="caution">
    <text evidence="2">The sequence shown here is derived from an EMBL/GenBank/DDBJ whole genome shotgun (WGS) entry which is preliminary data.</text>
</comment>
<accession>A0A5J9WH04</accession>
<evidence type="ECO:0000313" key="2">
    <source>
        <dbReference type="EMBL" id="TVU46574.1"/>
    </source>
</evidence>
<protein>
    <submittedName>
        <fullName evidence="2">Uncharacterized protein</fullName>
    </submittedName>
</protein>
<dbReference type="AlphaFoldDB" id="A0A5J9WH04"/>
<dbReference type="EMBL" id="RWGY01000004">
    <property type="protein sequence ID" value="TVU46574.1"/>
    <property type="molecule type" value="Genomic_DNA"/>
</dbReference>
<keyword evidence="3" id="KW-1185">Reference proteome</keyword>
<reference evidence="2 3" key="1">
    <citation type="journal article" date="2019" name="Sci. Rep.">
        <title>A high-quality genome of Eragrostis curvula grass provides insights into Poaceae evolution and supports new strategies to enhance forage quality.</title>
        <authorList>
            <person name="Carballo J."/>
            <person name="Santos B.A.C.M."/>
            <person name="Zappacosta D."/>
            <person name="Garbus I."/>
            <person name="Selva J.P."/>
            <person name="Gallo C.A."/>
            <person name="Diaz A."/>
            <person name="Albertini E."/>
            <person name="Caccamo M."/>
            <person name="Echenique V."/>
        </authorList>
    </citation>
    <scope>NUCLEOTIDE SEQUENCE [LARGE SCALE GENOMIC DNA]</scope>
    <source>
        <strain evidence="3">cv. Victoria</strain>
        <tissue evidence="2">Leaf</tissue>
    </source>
</reference>
<dbReference type="Gramene" id="TVU46574">
    <property type="protein sequence ID" value="TVU46574"/>
    <property type="gene ID" value="EJB05_06116"/>
</dbReference>
<dbReference type="Proteomes" id="UP000324897">
    <property type="component" value="Chromosome 5"/>
</dbReference>
<sequence length="93" mass="10499">MLRRLEARHWRRRHPLPPPPLLYPHSSAANTLLASTPSSSSDCSAAKGFCYGNLQHGFSCQQIFIPARAWSKAAVDWNSQSLADMVRETKPWH</sequence>
<feature type="non-terminal residue" evidence="2">
    <location>
        <position position="1"/>
    </location>
</feature>
<feature type="region of interest" description="Disordered" evidence="1">
    <location>
        <begin position="1"/>
        <end position="22"/>
    </location>
</feature>
<gene>
    <name evidence="2" type="ORF">EJB05_06116</name>
</gene>
<evidence type="ECO:0000256" key="1">
    <source>
        <dbReference type="SAM" id="MobiDB-lite"/>
    </source>
</evidence>
<evidence type="ECO:0000313" key="3">
    <source>
        <dbReference type="Proteomes" id="UP000324897"/>
    </source>
</evidence>
<name>A0A5J9WH04_9POAL</name>
<proteinExistence type="predicted"/>